<dbReference type="PROSITE" id="PS51379">
    <property type="entry name" value="4FE4S_FER_2"/>
    <property type="match status" value="2"/>
</dbReference>
<keyword evidence="4 6" id="KW-0408">Iron</keyword>
<name>A0ABW2YA87_9GAMM</name>
<keyword evidence="6" id="KW-0249">Electron transport</keyword>
<evidence type="ECO:0000256" key="1">
    <source>
        <dbReference type="ARBA" id="ARBA00022485"/>
    </source>
</evidence>
<evidence type="ECO:0000256" key="4">
    <source>
        <dbReference type="ARBA" id="ARBA00023004"/>
    </source>
</evidence>
<evidence type="ECO:0000256" key="6">
    <source>
        <dbReference type="PIRNR" id="PIRNR000139"/>
    </source>
</evidence>
<dbReference type="SUPFAM" id="SSF54862">
    <property type="entry name" value="4Fe-4S ferredoxins"/>
    <property type="match status" value="1"/>
</dbReference>
<dbReference type="InterPro" id="IPR017900">
    <property type="entry name" value="4Fe4S_Fe_S_CS"/>
</dbReference>
<dbReference type="Pfam" id="PF02754">
    <property type="entry name" value="CCG"/>
    <property type="match status" value="2"/>
</dbReference>
<dbReference type="EMBL" id="JBHTIF010000001">
    <property type="protein sequence ID" value="MFD0725287.1"/>
    <property type="molecule type" value="Genomic_DNA"/>
</dbReference>
<dbReference type="InterPro" id="IPR009051">
    <property type="entry name" value="Helical_ferredxn"/>
</dbReference>
<keyword evidence="1 6" id="KW-0004">4Fe-4S</keyword>
<evidence type="ECO:0000256" key="3">
    <source>
        <dbReference type="ARBA" id="ARBA00022737"/>
    </source>
</evidence>
<evidence type="ECO:0000259" key="7">
    <source>
        <dbReference type="PROSITE" id="PS51379"/>
    </source>
</evidence>
<keyword evidence="5 6" id="KW-0411">Iron-sulfur</keyword>
<reference evidence="9" key="1">
    <citation type="journal article" date="2019" name="Int. J. Syst. Evol. Microbiol.">
        <title>The Global Catalogue of Microorganisms (GCM) 10K type strain sequencing project: providing services to taxonomists for standard genome sequencing and annotation.</title>
        <authorList>
            <consortium name="The Broad Institute Genomics Platform"/>
            <consortium name="The Broad Institute Genome Sequencing Center for Infectious Disease"/>
            <person name="Wu L."/>
            <person name="Ma J."/>
        </authorList>
    </citation>
    <scope>NUCLEOTIDE SEQUENCE [LARGE SCALE GENOMIC DNA]</scope>
    <source>
        <strain evidence="9">CCUG 55585</strain>
    </source>
</reference>
<proteinExistence type="predicted"/>
<evidence type="ECO:0000256" key="5">
    <source>
        <dbReference type="ARBA" id="ARBA00023014"/>
    </source>
</evidence>
<dbReference type="InterPro" id="IPR017896">
    <property type="entry name" value="4Fe4S_Fe-S-bd"/>
</dbReference>
<feature type="domain" description="4Fe-4S ferredoxin-type" evidence="7">
    <location>
        <begin position="62"/>
        <end position="97"/>
    </location>
</feature>
<evidence type="ECO:0000256" key="2">
    <source>
        <dbReference type="ARBA" id="ARBA00022723"/>
    </source>
</evidence>
<keyword evidence="9" id="KW-1185">Reference proteome</keyword>
<dbReference type="PANTHER" id="PTHR32479">
    <property type="entry name" value="GLYCOLATE OXIDASE IRON-SULFUR SUBUNIT"/>
    <property type="match status" value="1"/>
</dbReference>
<gene>
    <name evidence="8" type="ORF">ACFQ0E_06680</name>
</gene>
<comment type="catalytic activity">
    <reaction evidence="6">
        <text>glycolate + A = glyoxylate + AH2</text>
        <dbReference type="Rhea" id="RHEA:21264"/>
        <dbReference type="ChEBI" id="CHEBI:13193"/>
        <dbReference type="ChEBI" id="CHEBI:17499"/>
        <dbReference type="ChEBI" id="CHEBI:29805"/>
        <dbReference type="ChEBI" id="CHEBI:36655"/>
        <dbReference type="EC" id="1.1.99.14"/>
    </reaction>
</comment>
<protein>
    <recommendedName>
        <fullName evidence="6">Glycolate oxidase iron-sulfur subunit</fullName>
        <ecNumber evidence="6">1.1.99.14</ecNumber>
    </recommendedName>
</protein>
<comment type="function">
    <text evidence="6">Component of a complex that catalyzes the oxidation of glycolate to glyoxylate.</text>
</comment>
<dbReference type="Gene3D" id="1.10.1060.10">
    <property type="entry name" value="Alpha-helical ferredoxin"/>
    <property type="match status" value="1"/>
</dbReference>
<sequence length="377" mass="39728">MTDALPCPDPDTPSLQALTDRCVQCGLCLPTCPTYTLDGLESESPRGRIALARALDDGRLVPTPATDAHLDHCLGCRRCEAVCPARVEFGAILVRARAGQRARRRPGLRQRGAEWLAARPQTLSSLLGLYRRAWPLLPEAARPLPRPPARPMRAMEKADGPAVAIFTGCVARSYETGLHAAIARLLAALGQRAVFPDGQGCCGALHAHAGDADTAAALAARNRAAFAGIATVLTLASGCHEAVAGAVPGARDAIDHLAEHADSLRFVPRPERVALHLPCSQRNVVGSDATLRRLLARVPGLEIVVLDAGFGCCGAAGTQMLTNPERADRFRQPLLAQLAASGATRLLSANIGCRLHLGRGITLPVQHPLELLADGLA</sequence>
<evidence type="ECO:0000313" key="9">
    <source>
        <dbReference type="Proteomes" id="UP001597110"/>
    </source>
</evidence>
<comment type="catalytic activity">
    <reaction evidence="6">
        <text>(R)-lactate + A = pyruvate + AH2</text>
        <dbReference type="Rhea" id="RHEA:15089"/>
        <dbReference type="ChEBI" id="CHEBI:13193"/>
        <dbReference type="ChEBI" id="CHEBI:15361"/>
        <dbReference type="ChEBI" id="CHEBI:16004"/>
        <dbReference type="ChEBI" id="CHEBI:17499"/>
    </reaction>
</comment>
<dbReference type="PROSITE" id="PS00198">
    <property type="entry name" value="4FE4S_FER_1"/>
    <property type="match status" value="2"/>
</dbReference>
<accession>A0ABW2YA87</accession>
<organism evidence="8 9">
    <name type="scientific">Lysobacter brunescens</name>
    <dbReference type="NCBI Taxonomy" id="262323"/>
    <lineage>
        <taxon>Bacteria</taxon>
        <taxon>Pseudomonadati</taxon>
        <taxon>Pseudomonadota</taxon>
        <taxon>Gammaproteobacteria</taxon>
        <taxon>Lysobacterales</taxon>
        <taxon>Lysobacteraceae</taxon>
        <taxon>Lysobacter</taxon>
    </lineage>
</organism>
<dbReference type="RefSeq" id="WP_386822896.1">
    <property type="nucleotide sequence ID" value="NZ_JBHTIF010000001.1"/>
</dbReference>
<dbReference type="InterPro" id="IPR012257">
    <property type="entry name" value="Glc_ox_4Fe-4S"/>
</dbReference>
<feature type="domain" description="4Fe-4S ferredoxin-type" evidence="7">
    <location>
        <begin position="13"/>
        <end position="43"/>
    </location>
</feature>
<keyword evidence="2 6" id="KW-0479">Metal-binding</keyword>
<dbReference type="Pfam" id="PF13183">
    <property type="entry name" value="Fer4_8"/>
    <property type="match status" value="1"/>
</dbReference>
<dbReference type="PIRSF" id="PIRSF000139">
    <property type="entry name" value="Glc_ox_4Fe-4S"/>
    <property type="match status" value="1"/>
</dbReference>
<keyword evidence="3" id="KW-0677">Repeat</keyword>
<keyword evidence="6" id="KW-0813">Transport</keyword>
<dbReference type="Proteomes" id="UP001597110">
    <property type="component" value="Unassembled WGS sequence"/>
</dbReference>
<evidence type="ECO:0000313" key="8">
    <source>
        <dbReference type="EMBL" id="MFD0725287.1"/>
    </source>
</evidence>
<comment type="cofactor">
    <cofactor evidence="6">
        <name>[4Fe-4S] cluster</name>
        <dbReference type="ChEBI" id="CHEBI:49883"/>
    </cofactor>
    <text evidence="6">Binds 2 [4Fe-4S] clusters.</text>
</comment>
<comment type="caution">
    <text evidence="8">The sequence shown here is derived from an EMBL/GenBank/DDBJ whole genome shotgun (WGS) entry which is preliminary data.</text>
</comment>
<dbReference type="InterPro" id="IPR004017">
    <property type="entry name" value="Cys_rich_dom"/>
</dbReference>
<dbReference type="EC" id="1.1.99.14" evidence="6"/>